<proteinExistence type="predicted"/>
<accession>A0A392RY79</accession>
<keyword evidence="2" id="KW-1185">Reference proteome</keyword>
<dbReference type="PANTHER" id="PTHR48462:SF1">
    <property type="entry name" value="PROTEIN, PUTATIVE-RELATED"/>
    <property type="match status" value="1"/>
</dbReference>
<dbReference type="PANTHER" id="PTHR48462">
    <property type="entry name" value="PROTEIN, PUTATIVE-RELATED"/>
    <property type="match status" value="1"/>
</dbReference>
<evidence type="ECO:0000313" key="1">
    <source>
        <dbReference type="EMBL" id="MCI41568.1"/>
    </source>
</evidence>
<dbReference type="EMBL" id="LXQA010293758">
    <property type="protein sequence ID" value="MCI41568.1"/>
    <property type="molecule type" value="Genomic_DNA"/>
</dbReference>
<comment type="caution">
    <text evidence="1">The sequence shown here is derived from an EMBL/GenBank/DDBJ whole genome shotgun (WGS) entry which is preliminary data.</text>
</comment>
<protein>
    <submittedName>
        <fullName evidence="1">Uncharacterized protein</fullName>
    </submittedName>
</protein>
<dbReference type="AlphaFoldDB" id="A0A392RY79"/>
<dbReference type="Proteomes" id="UP000265520">
    <property type="component" value="Unassembled WGS sequence"/>
</dbReference>
<sequence>NIVVGGGPFFGDLQWRIASLHIKFGGLGLYSAVEATSYAFVASRAQSWVLKNDILRNSGVCGMDLDFHNALDGLQDAIPTFDFSNFASKDTV</sequence>
<name>A0A392RY79_9FABA</name>
<organism evidence="1 2">
    <name type="scientific">Trifolium medium</name>
    <dbReference type="NCBI Taxonomy" id="97028"/>
    <lineage>
        <taxon>Eukaryota</taxon>
        <taxon>Viridiplantae</taxon>
        <taxon>Streptophyta</taxon>
        <taxon>Embryophyta</taxon>
        <taxon>Tracheophyta</taxon>
        <taxon>Spermatophyta</taxon>
        <taxon>Magnoliopsida</taxon>
        <taxon>eudicotyledons</taxon>
        <taxon>Gunneridae</taxon>
        <taxon>Pentapetalae</taxon>
        <taxon>rosids</taxon>
        <taxon>fabids</taxon>
        <taxon>Fabales</taxon>
        <taxon>Fabaceae</taxon>
        <taxon>Papilionoideae</taxon>
        <taxon>50 kb inversion clade</taxon>
        <taxon>NPAAA clade</taxon>
        <taxon>Hologalegina</taxon>
        <taxon>IRL clade</taxon>
        <taxon>Trifolieae</taxon>
        <taxon>Trifolium</taxon>
    </lineage>
</organism>
<evidence type="ECO:0000313" key="2">
    <source>
        <dbReference type="Proteomes" id="UP000265520"/>
    </source>
</evidence>
<feature type="non-terminal residue" evidence="1">
    <location>
        <position position="1"/>
    </location>
</feature>
<reference evidence="1 2" key="1">
    <citation type="journal article" date="2018" name="Front. Plant Sci.">
        <title>Red Clover (Trifolium pratense) and Zigzag Clover (T. medium) - A Picture of Genomic Similarities and Differences.</title>
        <authorList>
            <person name="Dluhosova J."/>
            <person name="Istvanek J."/>
            <person name="Nedelnik J."/>
            <person name="Repkova J."/>
        </authorList>
    </citation>
    <scope>NUCLEOTIDE SEQUENCE [LARGE SCALE GENOMIC DNA]</scope>
    <source>
        <strain evidence="2">cv. 10/8</strain>
        <tissue evidence="1">Leaf</tissue>
    </source>
</reference>